<keyword evidence="2" id="KW-1185">Reference proteome</keyword>
<dbReference type="InParanoid" id="D8TD07"/>
<accession>D8TD07</accession>
<dbReference type="KEGG" id="smo:SELMODRAFT_431546"/>
<reference evidence="1 2" key="1">
    <citation type="journal article" date="2011" name="Science">
        <title>The Selaginella genome identifies genetic changes associated with the evolution of vascular plants.</title>
        <authorList>
            <person name="Banks J.A."/>
            <person name="Nishiyama T."/>
            <person name="Hasebe M."/>
            <person name="Bowman J.L."/>
            <person name="Gribskov M."/>
            <person name="dePamphilis C."/>
            <person name="Albert V.A."/>
            <person name="Aono N."/>
            <person name="Aoyama T."/>
            <person name="Ambrose B.A."/>
            <person name="Ashton N.W."/>
            <person name="Axtell M.J."/>
            <person name="Barker E."/>
            <person name="Barker M.S."/>
            <person name="Bennetzen J.L."/>
            <person name="Bonawitz N.D."/>
            <person name="Chapple C."/>
            <person name="Cheng C."/>
            <person name="Correa L.G."/>
            <person name="Dacre M."/>
            <person name="DeBarry J."/>
            <person name="Dreyer I."/>
            <person name="Elias M."/>
            <person name="Engstrom E.M."/>
            <person name="Estelle M."/>
            <person name="Feng L."/>
            <person name="Finet C."/>
            <person name="Floyd S.K."/>
            <person name="Frommer W.B."/>
            <person name="Fujita T."/>
            <person name="Gramzow L."/>
            <person name="Gutensohn M."/>
            <person name="Harholt J."/>
            <person name="Hattori M."/>
            <person name="Heyl A."/>
            <person name="Hirai T."/>
            <person name="Hiwatashi Y."/>
            <person name="Ishikawa M."/>
            <person name="Iwata M."/>
            <person name="Karol K.G."/>
            <person name="Koehler B."/>
            <person name="Kolukisaoglu U."/>
            <person name="Kubo M."/>
            <person name="Kurata T."/>
            <person name="Lalonde S."/>
            <person name="Li K."/>
            <person name="Li Y."/>
            <person name="Litt A."/>
            <person name="Lyons E."/>
            <person name="Manning G."/>
            <person name="Maruyama T."/>
            <person name="Michael T.P."/>
            <person name="Mikami K."/>
            <person name="Miyazaki S."/>
            <person name="Morinaga S."/>
            <person name="Murata T."/>
            <person name="Mueller-Roeber B."/>
            <person name="Nelson D.R."/>
            <person name="Obara M."/>
            <person name="Oguri Y."/>
            <person name="Olmstead R.G."/>
            <person name="Onodera N."/>
            <person name="Petersen B.L."/>
            <person name="Pils B."/>
            <person name="Prigge M."/>
            <person name="Rensing S.A."/>
            <person name="Riano-Pachon D.M."/>
            <person name="Roberts A.W."/>
            <person name="Sato Y."/>
            <person name="Scheller H.V."/>
            <person name="Schulz B."/>
            <person name="Schulz C."/>
            <person name="Shakirov E.V."/>
            <person name="Shibagaki N."/>
            <person name="Shinohara N."/>
            <person name="Shippen D.E."/>
            <person name="Soerensen I."/>
            <person name="Sotooka R."/>
            <person name="Sugimoto N."/>
            <person name="Sugita M."/>
            <person name="Sumikawa N."/>
            <person name="Tanurdzic M."/>
            <person name="Theissen G."/>
            <person name="Ulvskov P."/>
            <person name="Wakazuki S."/>
            <person name="Weng J.K."/>
            <person name="Willats W.W."/>
            <person name="Wipf D."/>
            <person name="Wolf P.G."/>
            <person name="Yang L."/>
            <person name="Zimmer A.D."/>
            <person name="Zhu Q."/>
            <person name="Mitros T."/>
            <person name="Hellsten U."/>
            <person name="Loque D."/>
            <person name="Otillar R."/>
            <person name="Salamov A."/>
            <person name="Schmutz J."/>
            <person name="Shapiro H."/>
            <person name="Lindquist E."/>
            <person name="Lucas S."/>
            <person name="Rokhsar D."/>
            <person name="Grigoriev I.V."/>
        </authorList>
    </citation>
    <scope>NUCLEOTIDE SEQUENCE [LARGE SCALE GENOMIC DNA]</scope>
</reference>
<evidence type="ECO:0000313" key="2">
    <source>
        <dbReference type="Proteomes" id="UP000001514"/>
    </source>
</evidence>
<protein>
    <submittedName>
        <fullName evidence="1">Uncharacterized protein</fullName>
    </submittedName>
</protein>
<dbReference type="HOGENOM" id="CLU_2019218_0_0_1"/>
<proteinExistence type="predicted"/>
<sequence length="123" mass="13642">MAGFVVEYVKLASDQTIMKDMLQGEASLQMHFGDPSCPVVGVLKAKGFAALKASDQTIMKDMLEGKYLSLRGKLLCFEPSQFPTCYKMNRMYLCPLGVILLVNNVVSTNESNIGRWSCPNLRV</sequence>
<dbReference type="EMBL" id="GL377723">
    <property type="protein sequence ID" value="EFJ05475.1"/>
    <property type="molecule type" value="Genomic_DNA"/>
</dbReference>
<evidence type="ECO:0000313" key="1">
    <source>
        <dbReference type="EMBL" id="EFJ05475.1"/>
    </source>
</evidence>
<dbReference type="AlphaFoldDB" id="D8TD07"/>
<gene>
    <name evidence="1" type="ORF">SELMODRAFT_431546</name>
</gene>
<dbReference type="Proteomes" id="UP000001514">
    <property type="component" value="Unassembled WGS sequence"/>
</dbReference>
<name>D8TD07_SELML</name>
<dbReference type="Gramene" id="EFJ05475">
    <property type="protein sequence ID" value="EFJ05475"/>
    <property type="gene ID" value="SELMODRAFT_431546"/>
</dbReference>
<organism evidence="2">
    <name type="scientific">Selaginella moellendorffii</name>
    <name type="common">Spikemoss</name>
    <dbReference type="NCBI Taxonomy" id="88036"/>
    <lineage>
        <taxon>Eukaryota</taxon>
        <taxon>Viridiplantae</taxon>
        <taxon>Streptophyta</taxon>
        <taxon>Embryophyta</taxon>
        <taxon>Tracheophyta</taxon>
        <taxon>Lycopodiopsida</taxon>
        <taxon>Selaginellales</taxon>
        <taxon>Selaginellaceae</taxon>
        <taxon>Selaginella</taxon>
    </lineage>
</organism>